<reference evidence="2 3" key="1">
    <citation type="submission" date="2018-07" db="EMBL/GenBank/DDBJ databases">
        <title>Genome sequencing of oomycete isolates from Chile give support for New Zealand origin for Phytophthora kernoviae and make available the first Nothophytophthora sp. genome.</title>
        <authorList>
            <person name="Studholme D.J."/>
            <person name="Sanfuentes E."/>
            <person name="Panda P."/>
            <person name="Hill R."/>
            <person name="Sambles C."/>
            <person name="Grant M."/>
            <person name="Williams N.M."/>
            <person name="Mcdougal R.L."/>
        </authorList>
    </citation>
    <scope>NUCLEOTIDE SEQUENCE [LARGE SCALE GENOMIC DNA]</scope>
    <source>
        <strain evidence="2">Chile2</strain>
    </source>
</reference>
<protein>
    <submittedName>
        <fullName evidence="2">Uncharacterized protein</fullName>
    </submittedName>
</protein>
<feature type="compositionally biased region" description="Polar residues" evidence="1">
    <location>
        <begin position="667"/>
        <end position="682"/>
    </location>
</feature>
<name>A0A3R7JTF7_9STRA</name>
<dbReference type="EMBL" id="MAYM02001734">
    <property type="protein sequence ID" value="RLN13724.1"/>
    <property type="molecule type" value="Genomic_DNA"/>
</dbReference>
<gene>
    <name evidence="2" type="ORF">BBI17_003491</name>
</gene>
<evidence type="ECO:0000313" key="2">
    <source>
        <dbReference type="EMBL" id="RLN13724.1"/>
    </source>
</evidence>
<sequence length="839" mass="94281">MIKKRLKAAVFNLHHKDAALNAMTDLQFNTAPQSRAFLAPSISSFPPADIFYDPDYSDSDSDVEELFDADDFVSVAHDLLLVKLRCFRPKSEVSNLSAAFQREFGVVIESQQLEARLQKLQAPEVRALLVLYLKAVSNSTESQYSNNSGLEILPEYQSLLESTHSSCEAQLLQMMYSLDKSQHEASEMLAVEVSGRNFPKYTRTVSKTELRRCCKSLDDLFRRQVEGSNQAFTLYAAHTLNEKLLLTDTAPRYDSTNVFNHFEQPIFDRLTLFAKDPDIVERLALQRQQQVEAGRIKQQLSQQLQTIFETLRLKQAAKLEQLQAEEFENIKSQLDRSLEADLQHIRQMHTALLNHEQAKINAKYQEQKAVLTEKVTCMHREVMALQKKCDSSGWHGLERLIRTSSLQVERIFGTSEYLLRLLILAEDLNAESLRRALVRYISEEDKLPQFVLRRELTSKMIADTTILAILKQSTTKDLREVEGYGANFLHQDLVSRELHTRKVEFGRFLAGLTNDRLRAARRYAIAKKRVGAGIQKSDVPQLLENQDSTVSDADGDSQAVVLDAEFDCFASALEDFQEILLQEFARRREFSSVKMDSKDVERDVSFSSEDCVLQLESSHRYCTVHATKERRQGESGKWMFEVTIEMFGGDGESLLIGWEVPSDKNSTRVTTDSIPTDLPSSPHSKKRVGHTSSGSVVPGISPSDDGRSFGVTWQADGGLDMGMLHANGISKSGVPGFRAGDIIGCTIDQDLAVPQLRFYLNGDLTLPLRRTNNSGAGLSTSVSEISTNFGIAVANPAYRLVPVVSMYSSSKKPQMRVGFNFRGDFKFSIPGFDPFGAPL</sequence>
<dbReference type="InterPro" id="IPR043136">
    <property type="entry name" value="B30.2/SPRY_sf"/>
</dbReference>
<accession>A0A3R7JTF7</accession>
<proteinExistence type="predicted"/>
<dbReference type="AlphaFoldDB" id="A0A3R7JTF7"/>
<evidence type="ECO:0000313" key="3">
    <source>
        <dbReference type="Proteomes" id="UP000285883"/>
    </source>
</evidence>
<feature type="compositionally biased region" description="Low complexity" evidence="1">
    <location>
        <begin position="692"/>
        <end position="703"/>
    </location>
</feature>
<organism evidence="2 3">
    <name type="scientific">Phytophthora kernoviae</name>
    <dbReference type="NCBI Taxonomy" id="325452"/>
    <lineage>
        <taxon>Eukaryota</taxon>
        <taxon>Sar</taxon>
        <taxon>Stramenopiles</taxon>
        <taxon>Oomycota</taxon>
        <taxon>Peronosporomycetes</taxon>
        <taxon>Peronosporales</taxon>
        <taxon>Peronosporaceae</taxon>
        <taxon>Phytophthora</taxon>
    </lineage>
</organism>
<comment type="caution">
    <text evidence="2">The sequence shown here is derived from an EMBL/GenBank/DDBJ whole genome shotgun (WGS) entry which is preliminary data.</text>
</comment>
<dbReference type="Gene3D" id="2.60.120.920">
    <property type="match status" value="1"/>
</dbReference>
<dbReference type="Proteomes" id="UP000285883">
    <property type="component" value="Unassembled WGS sequence"/>
</dbReference>
<evidence type="ECO:0000256" key="1">
    <source>
        <dbReference type="SAM" id="MobiDB-lite"/>
    </source>
</evidence>
<feature type="region of interest" description="Disordered" evidence="1">
    <location>
        <begin position="664"/>
        <end position="708"/>
    </location>
</feature>